<dbReference type="InterPro" id="IPR013766">
    <property type="entry name" value="Thioredoxin_domain"/>
</dbReference>
<dbReference type="PANTHER" id="PTHR45672">
    <property type="entry name" value="PROTEIN DISULFIDE-ISOMERASE C17H9.14C-RELATED"/>
    <property type="match status" value="1"/>
</dbReference>
<feature type="signal peptide" evidence="7">
    <location>
        <begin position="1"/>
        <end position="19"/>
    </location>
</feature>
<dbReference type="InterPro" id="IPR017937">
    <property type="entry name" value="Thioredoxin_CS"/>
</dbReference>
<keyword evidence="10" id="KW-1185">Reference proteome</keyword>
<name>A0A830HIZ9_9CHLO</name>
<reference evidence="9" key="1">
    <citation type="submission" date="2020-10" db="EMBL/GenBank/DDBJ databases">
        <title>Unveiling of a novel bifunctional photoreceptor, Dualchrome1, isolated from a cosmopolitan green alga.</title>
        <authorList>
            <person name="Suzuki S."/>
            <person name="Kawachi M."/>
        </authorList>
    </citation>
    <scope>NUCLEOTIDE SEQUENCE</scope>
    <source>
        <strain evidence="9">NIES 2893</strain>
    </source>
</reference>
<evidence type="ECO:0000313" key="9">
    <source>
        <dbReference type="EMBL" id="GHP05259.1"/>
    </source>
</evidence>
<accession>A0A830HIZ9</accession>
<dbReference type="PROSITE" id="PS00194">
    <property type="entry name" value="THIOREDOXIN_1"/>
    <property type="match status" value="1"/>
</dbReference>
<evidence type="ECO:0000313" key="10">
    <source>
        <dbReference type="Proteomes" id="UP000660262"/>
    </source>
</evidence>
<dbReference type="GO" id="GO:0005783">
    <property type="term" value="C:endoplasmic reticulum"/>
    <property type="evidence" value="ECO:0007669"/>
    <property type="project" value="TreeGrafter"/>
</dbReference>
<comment type="similarity">
    <text evidence="5">Belongs to the thioredoxin family.</text>
</comment>
<dbReference type="InterPro" id="IPR036249">
    <property type="entry name" value="Thioredoxin-like_sf"/>
</dbReference>
<dbReference type="InterPro" id="IPR051063">
    <property type="entry name" value="PDI"/>
</dbReference>
<dbReference type="GO" id="GO:0006457">
    <property type="term" value="P:protein folding"/>
    <property type="evidence" value="ECO:0007669"/>
    <property type="project" value="TreeGrafter"/>
</dbReference>
<feature type="disulfide bond" description="Redox-active" evidence="6">
    <location>
        <begin position="49"/>
        <end position="52"/>
    </location>
</feature>
<dbReference type="PANTHER" id="PTHR45672:SF3">
    <property type="entry name" value="THIOREDOXIN DOMAIN-CONTAINING PROTEIN 5"/>
    <property type="match status" value="1"/>
</dbReference>
<dbReference type="Gene3D" id="3.40.30.10">
    <property type="entry name" value="Glutaredoxin"/>
    <property type="match status" value="1"/>
</dbReference>
<organism evidence="9 10">
    <name type="scientific">Pycnococcus provasolii</name>
    <dbReference type="NCBI Taxonomy" id="41880"/>
    <lineage>
        <taxon>Eukaryota</taxon>
        <taxon>Viridiplantae</taxon>
        <taxon>Chlorophyta</taxon>
        <taxon>Pseudoscourfieldiophyceae</taxon>
        <taxon>Pseudoscourfieldiales</taxon>
        <taxon>Pycnococcaceae</taxon>
        <taxon>Pycnococcus</taxon>
    </lineage>
</organism>
<evidence type="ECO:0000256" key="2">
    <source>
        <dbReference type="ARBA" id="ARBA00022729"/>
    </source>
</evidence>
<dbReference type="PIRSF" id="PIRSF000077">
    <property type="entry name" value="Thioredoxin"/>
    <property type="match status" value="1"/>
</dbReference>
<dbReference type="SUPFAM" id="SSF52833">
    <property type="entry name" value="Thioredoxin-like"/>
    <property type="match status" value="1"/>
</dbReference>
<evidence type="ECO:0000256" key="4">
    <source>
        <dbReference type="ARBA" id="ARBA00023157"/>
    </source>
</evidence>
<dbReference type="AlphaFoldDB" id="A0A830HIZ9"/>
<evidence type="ECO:0000256" key="5">
    <source>
        <dbReference type="PIRNR" id="PIRNR000077"/>
    </source>
</evidence>
<dbReference type="PROSITE" id="PS51352">
    <property type="entry name" value="THIOREDOXIN_2"/>
    <property type="match status" value="1"/>
</dbReference>
<dbReference type="Proteomes" id="UP000660262">
    <property type="component" value="Unassembled WGS sequence"/>
</dbReference>
<feature type="chain" id="PRO_5032752713" description="Thioredoxin" evidence="7">
    <location>
        <begin position="20"/>
        <end position="129"/>
    </location>
</feature>
<gene>
    <name evidence="9" type="ORF">PPROV_000401100</name>
</gene>
<sequence>MMLLRTVLVMALAVAGVSGEAVSLTADSFAGSVGEKDTAVFVKFFAPWCGHCKKLAPTWDELATTYAADDSVVVAKVDCTQEKALCQEQEIKSYPTLIAFKGGSKAGAYRGDRSLEALKSFVNTNKVAA</sequence>
<dbReference type="PRINTS" id="PR00421">
    <property type="entry name" value="THIOREDOXIN"/>
</dbReference>
<comment type="similarity">
    <text evidence="1">Belongs to the protein disulfide isomerase family.</text>
</comment>
<dbReference type="InterPro" id="IPR005788">
    <property type="entry name" value="PDI_thioredoxin-like_dom"/>
</dbReference>
<keyword evidence="6" id="KW-0676">Redox-active center</keyword>
<feature type="domain" description="Thioredoxin" evidence="8">
    <location>
        <begin position="3"/>
        <end position="127"/>
    </location>
</feature>
<evidence type="ECO:0000256" key="6">
    <source>
        <dbReference type="PIRSR" id="PIRSR000077-4"/>
    </source>
</evidence>
<dbReference type="NCBIfam" id="TIGR01126">
    <property type="entry name" value="pdi_dom"/>
    <property type="match status" value="1"/>
</dbReference>
<dbReference type="Pfam" id="PF00085">
    <property type="entry name" value="Thioredoxin"/>
    <property type="match status" value="1"/>
</dbReference>
<keyword evidence="3" id="KW-0677">Repeat</keyword>
<keyword evidence="2 7" id="KW-0732">Signal</keyword>
<protein>
    <recommendedName>
        <fullName evidence="5">Thioredoxin</fullName>
    </recommendedName>
</protein>
<evidence type="ECO:0000256" key="1">
    <source>
        <dbReference type="ARBA" id="ARBA00006347"/>
    </source>
</evidence>
<dbReference type="OrthoDB" id="72053at2759"/>
<evidence type="ECO:0000259" key="8">
    <source>
        <dbReference type="PROSITE" id="PS51352"/>
    </source>
</evidence>
<dbReference type="GO" id="GO:0003756">
    <property type="term" value="F:protein disulfide isomerase activity"/>
    <property type="evidence" value="ECO:0007669"/>
    <property type="project" value="InterPro"/>
</dbReference>
<evidence type="ECO:0000256" key="7">
    <source>
        <dbReference type="SAM" id="SignalP"/>
    </source>
</evidence>
<keyword evidence="4 6" id="KW-1015">Disulfide bond</keyword>
<proteinExistence type="inferred from homology"/>
<dbReference type="InterPro" id="IPR005746">
    <property type="entry name" value="Thioredoxin"/>
</dbReference>
<evidence type="ECO:0000256" key="3">
    <source>
        <dbReference type="ARBA" id="ARBA00022737"/>
    </source>
</evidence>
<dbReference type="GO" id="GO:0015035">
    <property type="term" value="F:protein-disulfide reductase activity"/>
    <property type="evidence" value="ECO:0007669"/>
    <property type="project" value="InterPro"/>
</dbReference>
<dbReference type="EMBL" id="BNJQ01000009">
    <property type="protein sequence ID" value="GHP05259.1"/>
    <property type="molecule type" value="Genomic_DNA"/>
</dbReference>
<comment type="caution">
    <text evidence="9">The sequence shown here is derived from an EMBL/GenBank/DDBJ whole genome shotgun (WGS) entry which is preliminary data.</text>
</comment>